<keyword evidence="8" id="KW-0460">Magnesium</keyword>
<feature type="domain" description="Galactokinase N-terminal" evidence="14">
    <location>
        <begin position="12"/>
        <end position="60"/>
    </location>
</feature>
<evidence type="ECO:0000256" key="7">
    <source>
        <dbReference type="ARBA" id="ARBA00022840"/>
    </source>
</evidence>
<dbReference type="SUPFAM" id="SSF54211">
    <property type="entry name" value="Ribosomal protein S5 domain 2-like"/>
    <property type="match status" value="1"/>
</dbReference>
<dbReference type="InterPro" id="IPR036554">
    <property type="entry name" value="GHMP_kinase_C_sf"/>
</dbReference>
<dbReference type="InterPro" id="IPR020568">
    <property type="entry name" value="Ribosomal_Su5_D2-typ_SF"/>
</dbReference>
<dbReference type="GO" id="GO:0046872">
    <property type="term" value="F:metal ion binding"/>
    <property type="evidence" value="ECO:0007669"/>
    <property type="project" value="UniProtKB-KW"/>
</dbReference>
<reference evidence="15" key="1">
    <citation type="submission" date="2020-02" db="EMBL/GenBank/DDBJ databases">
        <authorList>
            <person name="Meier V. D."/>
        </authorList>
    </citation>
    <scope>NUCLEOTIDE SEQUENCE</scope>
    <source>
        <strain evidence="15">AVDCRST_MAG63</strain>
    </source>
</reference>
<dbReference type="GO" id="GO:0006012">
    <property type="term" value="P:galactose metabolic process"/>
    <property type="evidence" value="ECO:0007669"/>
    <property type="project" value="UniProtKB-UniRule"/>
</dbReference>
<evidence type="ECO:0000256" key="11">
    <source>
        <dbReference type="NCBIfam" id="TIGR00131"/>
    </source>
</evidence>
<dbReference type="PRINTS" id="PR00959">
    <property type="entry name" value="MEVGALKINASE"/>
</dbReference>
<dbReference type="Pfam" id="PF10509">
    <property type="entry name" value="GalKase_gal_bdg"/>
    <property type="match status" value="1"/>
</dbReference>
<keyword evidence="10" id="KW-0119">Carbohydrate metabolism</keyword>
<feature type="domain" description="GHMP kinase N-terminal" evidence="12">
    <location>
        <begin position="96"/>
        <end position="185"/>
    </location>
</feature>
<dbReference type="InterPro" id="IPR000705">
    <property type="entry name" value="Galactokinase"/>
</dbReference>
<feature type="domain" description="GHMP kinase C-terminal" evidence="13">
    <location>
        <begin position="291"/>
        <end position="370"/>
    </location>
</feature>
<evidence type="ECO:0000256" key="5">
    <source>
        <dbReference type="ARBA" id="ARBA00022741"/>
    </source>
</evidence>
<dbReference type="GO" id="GO:0004335">
    <property type="term" value="F:galactokinase activity"/>
    <property type="evidence" value="ECO:0007669"/>
    <property type="project" value="UniProtKB-UniRule"/>
</dbReference>
<evidence type="ECO:0000259" key="12">
    <source>
        <dbReference type="Pfam" id="PF00288"/>
    </source>
</evidence>
<evidence type="ECO:0000256" key="6">
    <source>
        <dbReference type="ARBA" id="ARBA00022777"/>
    </source>
</evidence>
<keyword evidence="9" id="KW-0299">Galactose metabolism</keyword>
<dbReference type="InterPro" id="IPR014721">
    <property type="entry name" value="Ribsml_uS5_D2-typ_fold_subgr"/>
</dbReference>
<dbReference type="PIRSF" id="PIRSF000530">
    <property type="entry name" value="Galactokinase"/>
    <property type="match status" value="1"/>
</dbReference>
<dbReference type="FunFam" id="3.30.70.890:FF:000001">
    <property type="entry name" value="Galactokinase"/>
    <property type="match status" value="1"/>
</dbReference>
<keyword evidence="5" id="KW-0547">Nucleotide-binding</keyword>
<keyword evidence="2" id="KW-0963">Cytoplasm</keyword>
<evidence type="ECO:0000256" key="4">
    <source>
        <dbReference type="ARBA" id="ARBA00022723"/>
    </source>
</evidence>
<sequence>MERNALIEQARQAFVERFGREPQAAGAAPGRVELLGNHTDYNQGFVLTSAIDRGTAVAGAAREVPQARVFSQGREGVASFDPQEPRHDDAAPWADYVKGVVHELNQAGAAVGGFDAAVVSDLPVGAGVSSSAALEVSAAQFLLTLYPHPILGDRMGLARLCQRAENDFVGAPTGLLDQFSSIFGQAGHALFLDCRSLQWRAVALPAERARILIADTGVKHALASGGGYRERRAQCEAAARWFGEQTGQPITALRDVSRETLEQYGPRMDPTLRKRAHHIVYENLRVEMGVEALTQGNLGAFGEMLNNTHESCRDLFENSAPEVDALVEIAQAQPGVYGAKITGGGWGGCAVILHEPGALAGLSEALAEGYRARFGRDTNLLPTVAAQGAEALRFE</sequence>
<dbReference type="FunFam" id="3.30.230.10:FF:000017">
    <property type="entry name" value="Galactokinase"/>
    <property type="match status" value="1"/>
</dbReference>
<dbReference type="EC" id="2.7.1.6" evidence="11"/>
<evidence type="ECO:0000259" key="13">
    <source>
        <dbReference type="Pfam" id="PF08544"/>
    </source>
</evidence>
<evidence type="ECO:0000256" key="10">
    <source>
        <dbReference type="ARBA" id="ARBA00023277"/>
    </source>
</evidence>
<comment type="similarity">
    <text evidence="1">Belongs to the GHMP kinase family. GalK subfamily.</text>
</comment>
<dbReference type="Pfam" id="PF08544">
    <property type="entry name" value="GHMP_kinases_C"/>
    <property type="match status" value="1"/>
</dbReference>
<dbReference type="SUPFAM" id="SSF55060">
    <property type="entry name" value="GHMP Kinase, C-terminal domain"/>
    <property type="match status" value="1"/>
</dbReference>
<dbReference type="EMBL" id="CADCTO010000069">
    <property type="protein sequence ID" value="CAA9221841.1"/>
    <property type="molecule type" value="Genomic_DNA"/>
</dbReference>
<dbReference type="PANTHER" id="PTHR10457:SF7">
    <property type="entry name" value="GALACTOKINASE-RELATED"/>
    <property type="match status" value="1"/>
</dbReference>
<dbReference type="AlphaFoldDB" id="A0A6J4HDP1"/>
<evidence type="ECO:0000256" key="1">
    <source>
        <dbReference type="ARBA" id="ARBA00006566"/>
    </source>
</evidence>
<keyword evidence="7" id="KW-0067">ATP-binding</keyword>
<dbReference type="PRINTS" id="PR00473">
    <property type="entry name" value="GALCTOKINASE"/>
</dbReference>
<evidence type="ECO:0000313" key="15">
    <source>
        <dbReference type="EMBL" id="CAA9221841.1"/>
    </source>
</evidence>
<dbReference type="NCBIfam" id="TIGR00131">
    <property type="entry name" value="gal_kin"/>
    <property type="match status" value="1"/>
</dbReference>
<dbReference type="InterPro" id="IPR006206">
    <property type="entry name" value="Mevalonate/galactokinase"/>
</dbReference>
<accession>A0A6J4HDP1</accession>
<keyword evidence="6 15" id="KW-0418">Kinase</keyword>
<dbReference type="InterPro" id="IPR006204">
    <property type="entry name" value="GHMP_kinase_N_dom"/>
</dbReference>
<evidence type="ECO:0000259" key="14">
    <source>
        <dbReference type="Pfam" id="PF10509"/>
    </source>
</evidence>
<dbReference type="GO" id="GO:0005524">
    <property type="term" value="F:ATP binding"/>
    <property type="evidence" value="ECO:0007669"/>
    <property type="project" value="UniProtKB-UniRule"/>
</dbReference>
<dbReference type="GO" id="GO:0005829">
    <property type="term" value="C:cytosol"/>
    <property type="evidence" value="ECO:0007669"/>
    <property type="project" value="TreeGrafter"/>
</dbReference>
<gene>
    <name evidence="15" type="ORF">AVDCRST_MAG63-540</name>
</gene>
<evidence type="ECO:0000256" key="3">
    <source>
        <dbReference type="ARBA" id="ARBA00022679"/>
    </source>
</evidence>
<evidence type="ECO:0000256" key="9">
    <source>
        <dbReference type="ARBA" id="ARBA00023144"/>
    </source>
</evidence>
<evidence type="ECO:0000256" key="2">
    <source>
        <dbReference type="ARBA" id="ARBA00022490"/>
    </source>
</evidence>
<keyword evidence="4" id="KW-0479">Metal-binding</keyword>
<dbReference type="Gene3D" id="3.30.230.10">
    <property type="match status" value="1"/>
</dbReference>
<organism evidence="15">
    <name type="scientific">uncultured Armatimonadetes bacterium</name>
    <dbReference type="NCBI Taxonomy" id="157466"/>
    <lineage>
        <taxon>Bacteria</taxon>
        <taxon>Bacillati</taxon>
        <taxon>Armatimonadota</taxon>
        <taxon>environmental samples</taxon>
    </lineage>
</organism>
<dbReference type="Gene3D" id="3.30.70.890">
    <property type="entry name" value="GHMP kinase, C-terminal domain"/>
    <property type="match status" value="1"/>
</dbReference>
<dbReference type="PANTHER" id="PTHR10457">
    <property type="entry name" value="MEVALONATE KINASE/GALACTOKINASE"/>
    <property type="match status" value="1"/>
</dbReference>
<evidence type="ECO:0000256" key="8">
    <source>
        <dbReference type="ARBA" id="ARBA00022842"/>
    </source>
</evidence>
<protein>
    <recommendedName>
        <fullName evidence="11">Galactokinase</fullName>
        <ecNumber evidence="11">2.7.1.6</ecNumber>
    </recommendedName>
</protein>
<proteinExistence type="inferred from homology"/>
<keyword evidence="3 15" id="KW-0808">Transferase</keyword>
<name>A0A6J4HDP1_9BACT</name>
<dbReference type="Pfam" id="PF00288">
    <property type="entry name" value="GHMP_kinases_N"/>
    <property type="match status" value="1"/>
</dbReference>
<dbReference type="InterPro" id="IPR019539">
    <property type="entry name" value="GalKase_N"/>
</dbReference>
<dbReference type="InterPro" id="IPR013750">
    <property type="entry name" value="GHMP_kinase_C_dom"/>
</dbReference>